<name>A0A2N5U8F7_9BASI</name>
<evidence type="ECO:0000313" key="5">
    <source>
        <dbReference type="EMBL" id="PLW33948.1"/>
    </source>
</evidence>
<dbReference type="Gene3D" id="3.40.140.10">
    <property type="entry name" value="Cytidine Deaminase, domain 2"/>
    <property type="match status" value="1"/>
</dbReference>
<proteinExistence type="predicted"/>
<gene>
    <name evidence="5" type="ORF">PCASD_12336</name>
    <name evidence="4" type="ORF">PCASD_17354</name>
    <name evidence="3" type="ORF">PCASD_20205</name>
</gene>
<sequence length="241" mass="26396">MPTATPFVGCGTSMVARFGEWRYSWRPKLSPRLHCQAFQSSSSPSSNTNGPSDRQTNGTFRIDVSRIDCQGMTMLSTSDEMHVECMRKAIALARLCTPIPTAFCVGCVVTKAGTGEIVSEGYSRELEGNTHAEQCAIQKLEEDARSGSLPTGDLDLYTTMEPCSVRLSGNKPCADRILQFNRAHHPLLTIKNIYLGVVEPDDFVNCDGVRKLHDSGLSIVQVVGFQEECLRVARGEETVST</sequence>
<dbReference type="AlphaFoldDB" id="A0A2N5U8F7"/>
<evidence type="ECO:0000313" key="4">
    <source>
        <dbReference type="EMBL" id="PLW33429.1"/>
    </source>
</evidence>
<dbReference type="Proteomes" id="UP000235392">
    <property type="component" value="Unassembled WGS sequence"/>
</dbReference>
<dbReference type="InterPro" id="IPR016193">
    <property type="entry name" value="Cytidine_deaminase-like"/>
</dbReference>
<feature type="region of interest" description="Disordered" evidence="1">
    <location>
        <begin position="38"/>
        <end position="58"/>
    </location>
</feature>
<dbReference type="EMBL" id="PGCI01000924">
    <property type="protein sequence ID" value="PLW11422.1"/>
    <property type="molecule type" value="Genomic_DNA"/>
</dbReference>
<evidence type="ECO:0000313" key="3">
    <source>
        <dbReference type="EMBL" id="PLW11422.1"/>
    </source>
</evidence>
<feature type="compositionally biased region" description="Low complexity" evidence="1">
    <location>
        <begin position="40"/>
        <end position="52"/>
    </location>
</feature>
<dbReference type="EMBL" id="PGCI01000220">
    <property type="protein sequence ID" value="PLW33429.1"/>
    <property type="molecule type" value="Genomic_DNA"/>
</dbReference>
<evidence type="ECO:0000313" key="6">
    <source>
        <dbReference type="Proteomes" id="UP000235392"/>
    </source>
</evidence>
<organism evidence="5 6">
    <name type="scientific">Puccinia coronata f. sp. avenae</name>
    <dbReference type="NCBI Taxonomy" id="200324"/>
    <lineage>
        <taxon>Eukaryota</taxon>
        <taxon>Fungi</taxon>
        <taxon>Dikarya</taxon>
        <taxon>Basidiomycota</taxon>
        <taxon>Pucciniomycotina</taxon>
        <taxon>Pucciniomycetes</taxon>
        <taxon>Pucciniales</taxon>
        <taxon>Pucciniaceae</taxon>
        <taxon>Puccinia</taxon>
    </lineage>
</organism>
<dbReference type="GO" id="GO:0003824">
    <property type="term" value="F:catalytic activity"/>
    <property type="evidence" value="ECO:0007669"/>
    <property type="project" value="InterPro"/>
</dbReference>
<protein>
    <recommendedName>
        <fullName evidence="2">CMP/dCMP-type deaminase domain-containing protein</fullName>
    </recommendedName>
</protein>
<comment type="caution">
    <text evidence="5">The sequence shown here is derived from an EMBL/GenBank/DDBJ whole genome shotgun (WGS) entry which is preliminary data.</text>
</comment>
<dbReference type="Pfam" id="PF18785">
    <property type="entry name" value="Inv-AAD"/>
    <property type="match status" value="1"/>
</dbReference>
<evidence type="ECO:0000259" key="2">
    <source>
        <dbReference type="PROSITE" id="PS51747"/>
    </source>
</evidence>
<evidence type="ECO:0000256" key="1">
    <source>
        <dbReference type="SAM" id="MobiDB-lite"/>
    </source>
</evidence>
<dbReference type="EMBL" id="PGCI01000208">
    <property type="protein sequence ID" value="PLW33948.1"/>
    <property type="molecule type" value="Genomic_DNA"/>
</dbReference>
<reference evidence="5 6" key="1">
    <citation type="submission" date="2017-11" db="EMBL/GenBank/DDBJ databases">
        <title>De novo assembly and phasing of dikaryotic genomes from two isolates of Puccinia coronata f. sp. avenae, the causal agent of oat crown rust.</title>
        <authorList>
            <person name="Miller M.E."/>
            <person name="Zhang Y."/>
            <person name="Omidvar V."/>
            <person name="Sperschneider J."/>
            <person name="Schwessinger B."/>
            <person name="Raley C."/>
            <person name="Palmer J.M."/>
            <person name="Garnica D."/>
            <person name="Upadhyaya N."/>
            <person name="Rathjen J."/>
            <person name="Taylor J.M."/>
            <person name="Park R.F."/>
            <person name="Dodds P.N."/>
            <person name="Hirsch C.D."/>
            <person name="Kianian S.F."/>
            <person name="Figueroa M."/>
        </authorList>
    </citation>
    <scope>NUCLEOTIDE SEQUENCE [LARGE SCALE GENOMIC DNA]</scope>
    <source>
        <strain evidence="5">12SD80</strain>
    </source>
</reference>
<feature type="domain" description="CMP/dCMP-type deaminase" evidence="2">
    <location>
        <begin position="80"/>
        <end position="212"/>
    </location>
</feature>
<dbReference type="PROSITE" id="PS51747">
    <property type="entry name" value="CYT_DCMP_DEAMINASES_2"/>
    <property type="match status" value="1"/>
</dbReference>
<accession>A0A2N5U8F7</accession>
<dbReference type="SUPFAM" id="SSF53927">
    <property type="entry name" value="Cytidine deaminase-like"/>
    <property type="match status" value="1"/>
</dbReference>
<dbReference type="GO" id="GO:0006139">
    <property type="term" value="P:nucleobase-containing compound metabolic process"/>
    <property type="evidence" value="ECO:0007669"/>
    <property type="project" value="UniProtKB-ARBA"/>
</dbReference>
<dbReference type="InterPro" id="IPR002125">
    <property type="entry name" value="CMP_dCMP_dom"/>
</dbReference>